<keyword evidence="7" id="KW-1185">Reference proteome</keyword>
<comment type="similarity">
    <text evidence="1 4">Belongs to the aldehyde dehydrogenase family.</text>
</comment>
<dbReference type="InterPro" id="IPR029510">
    <property type="entry name" value="Ald_DH_CS_GLU"/>
</dbReference>
<feature type="domain" description="Aldehyde dehydrogenase" evidence="5">
    <location>
        <begin position="19"/>
        <end position="466"/>
    </location>
</feature>
<evidence type="ECO:0000313" key="6">
    <source>
        <dbReference type="EMBL" id="WGL17195.1"/>
    </source>
</evidence>
<evidence type="ECO:0000256" key="3">
    <source>
        <dbReference type="PROSITE-ProRule" id="PRU10007"/>
    </source>
</evidence>
<name>A0ABY8NFI8_9GAMM</name>
<protein>
    <submittedName>
        <fullName evidence="6">Aldehyde dehydrogenase family protein</fullName>
    </submittedName>
</protein>
<dbReference type="InterPro" id="IPR050740">
    <property type="entry name" value="Aldehyde_DH_Superfamily"/>
</dbReference>
<gene>
    <name evidence="6" type="ORF">PVT68_02580</name>
</gene>
<dbReference type="PROSITE" id="PS00687">
    <property type="entry name" value="ALDEHYDE_DEHYDR_GLU"/>
    <property type="match status" value="1"/>
</dbReference>
<dbReference type="Proteomes" id="UP001236500">
    <property type="component" value="Chromosome"/>
</dbReference>
<accession>A0ABY8NFI8</accession>
<organism evidence="6 7">
    <name type="scientific">Microbulbifer bruguierae</name>
    <dbReference type="NCBI Taxonomy" id="3029061"/>
    <lineage>
        <taxon>Bacteria</taxon>
        <taxon>Pseudomonadati</taxon>
        <taxon>Pseudomonadota</taxon>
        <taxon>Gammaproteobacteria</taxon>
        <taxon>Cellvibrionales</taxon>
        <taxon>Microbulbiferaceae</taxon>
        <taxon>Microbulbifer</taxon>
    </lineage>
</organism>
<dbReference type="Gene3D" id="3.40.309.10">
    <property type="entry name" value="Aldehyde Dehydrogenase, Chain A, domain 2"/>
    <property type="match status" value="1"/>
</dbReference>
<dbReference type="PROSITE" id="PS00070">
    <property type="entry name" value="ALDEHYDE_DEHYDR_CYS"/>
    <property type="match status" value="1"/>
</dbReference>
<evidence type="ECO:0000259" key="5">
    <source>
        <dbReference type="Pfam" id="PF00171"/>
    </source>
</evidence>
<dbReference type="RefSeq" id="WP_280321027.1">
    <property type="nucleotide sequence ID" value="NZ_CP118605.1"/>
</dbReference>
<dbReference type="Pfam" id="PF00171">
    <property type="entry name" value="Aldedh"/>
    <property type="match status" value="1"/>
</dbReference>
<dbReference type="InterPro" id="IPR015590">
    <property type="entry name" value="Aldehyde_DH_dom"/>
</dbReference>
<dbReference type="InterPro" id="IPR016160">
    <property type="entry name" value="Ald_DH_CS_CYS"/>
</dbReference>
<sequence length="473" mass="50311">MTLATSHLWIGGRDVPANDRFVVCSPIDRLPIAEVASANDQDALVAIESAIAAQRLWCTEQPATRAAILTRWAESIDAAAPQLAAMLHRESGKVMREALSEVGHGADMLRWYGQRATCITGEAFAGPDGLRLMTSKQAVGVVACITPWNFPVASVLVKVGAALAAGCACVVKPSELTPLTALALAQLSADAGLPGGLLNVLPSAEPERIAGAFCGHTGVRKLSFTGSTATGKKLYRQCADSVKRLSLELGGNAPFIVFDDADLDLALRCVVNARYYNTGQICVGANRIFVHAALHDRFAEALVKMVAGLRFGSDGDLGPLIQGSALERVTGICEDAVSKGARILCGGEPSDRGDFYFRPGVMIDMDDRMRACREEIFGPLACIYRFEDEAEVMHKANDTESGLAAYAFSRNRARLMRCADGLEAGAIGLNSSALFHRNLPFGGIKQSGLGKEQGIHCLDEFLVEKSLVIGEAS</sequence>
<evidence type="ECO:0000313" key="7">
    <source>
        <dbReference type="Proteomes" id="UP001236500"/>
    </source>
</evidence>
<feature type="active site" evidence="3">
    <location>
        <position position="248"/>
    </location>
</feature>
<dbReference type="Gene3D" id="3.40.605.10">
    <property type="entry name" value="Aldehyde Dehydrogenase, Chain A, domain 1"/>
    <property type="match status" value="1"/>
</dbReference>
<dbReference type="InterPro" id="IPR016163">
    <property type="entry name" value="Ald_DH_C"/>
</dbReference>
<evidence type="ECO:0000256" key="1">
    <source>
        <dbReference type="ARBA" id="ARBA00009986"/>
    </source>
</evidence>
<dbReference type="PANTHER" id="PTHR43353:SF5">
    <property type="entry name" value="SUCCINATE-SEMIALDEHYDE DEHYDROGENASE, MITOCHONDRIAL"/>
    <property type="match status" value="1"/>
</dbReference>
<proteinExistence type="inferred from homology"/>
<dbReference type="SUPFAM" id="SSF53720">
    <property type="entry name" value="ALDH-like"/>
    <property type="match status" value="1"/>
</dbReference>
<dbReference type="InterPro" id="IPR016161">
    <property type="entry name" value="Ald_DH/histidinol_DH"/>
</dbReference>
<keyword evidence="2 4" id="KW-0560">Oxidoreductase</keyword>
<dbReference type="InterPro" id="IPR016162">
    <property type="entry name" value="Ald_DH_N"/>
</dbReference>
<reference evidence="6 7" key="1">
    <citation type="submission" date="2023-02" db="EMBL/GenBank/DDBJ databases">
        <title>Description and genomic characterization of Microbulbifer bruguierae sp. nov., isolated from the sediment of mangrove plant Bruguiera sexangula.</title>
        <authorList>
            <person name="Long M."/>
        </authorList>
    </citation>
    <scope>NUCLEOTIDE SEQUENCE [LARGE SCALE GENOMIC DNA]</scope>
    <source>
        <strain evidence="6 7">H12</strain>
    </source>
</reference>
<evidence type="ECO:0000256" key="4">
    <source>
        <dbReference type="RuleBase" id="RU003345"/>
    </source>
</evidence>
<evidence type="ECO:0000256" key="2">
    <source>
        <dbReference type="ARBA" id="ARBA00023002"/>
    </source>
</evidence>
<dbReference type="PANTHER" id="PTHR43353">
    <property type="entry name" value="SUCCINATE-SEMIALDEHYDE DEHYDROGENASE, MITOCHONDRIAL"/>
    <property type="match status" value="1"/>
</dbReference>
<dbReference type="EMBL" id="CP118605">
    <property type="protein sequence ID" value="WGL17195.1"/>
    <property type="molecule type" value="Genomic_DNA"/>
</dbReference>